<reference evidence="3 4" key="1">
    <citation type="submission" date="2017-04" db="EMBL/GenBank/DDBJ databases">
        <authorList>
            <person name="Afonso C.L."/>
            <person name="Miller P.J."/>
            <person name="Scott M.A."/>
            <person name="Spackman E."/>
            <person name="Goraichik I."/>
            <person name="Dimitrov K.M."/>
            <person name="Suarez D.L."/>
            <person name="Swayne D.E."/>
        </authorList>
    </citation>
    <scope>NUCLEOTIDE SEQUENCE [LARGE SCALE GENOMIC DNA]</scope>
    <source>
        <strain evidence="3 4">DSM 12816</strain>
    </source>
</reference>
<proteinExistence type="predicted"/>
<sequence>MNRLRKTKHGGKDAAEEWDSPDKANGSAFFDAALQDKAKESRKGLILFSIVFCAVMAYFYLSMMILILLLGAILYLILKKGLKWKGREFEISYIVILNCILMLFVLVSIAILSVYYGDIITDMISSPRNIYLLDFPLCASQIILASVFYGKRNKAVLTALLCTETVCVVMYGYNLVFNSHGPNQIGILLCYIAWRILAIFLMIQYLTGREPALQPEEYDVR</sequence>
<accession>A0A1W1YDD4</accession>
<gene>
    <name evidence="3" type="ORF">SAMN02745168_0344</name>
</gene>
<protein>
    <submittedName>
        <fullName evidence="3">Uncharacterized protein</fullName>
    </submittedName>
</protein>
<feature type="region of interest" description="Disordered" evidence="1">
    <location>
        <begin position="1"/>
        <end position="20"/>
    </location>
</feature>
<feature type="transmembrane region" description="Helical" evidence="2">
    <location>
        <begin position="155"/>
        <end position="173"/>
    </location>
</feature>
<evidence type="ECO:0000256" key="2">
    <source>
        <dbReference type="SAM" id="Phobius"/>
    </source>
</evidence>
<organism evidence="3 4">
    <name type="scientific">Papillibacter cinnamivorans DSM 12816</name>
    <dbReference type="NCBI Taxonomy" id="1122930"/>
    <lineage>
        <taxon>Bacteria</taxon>
        <taxon>Bacillati</taxon>
        <taxon>Bacillota</taxon>
        <taxon>Clostridia</taxon>
        <taxon>Eubacteriales</taxon>
        <taxon>Oscillospiraceae</taxon>
        <taxon>Papillibacter</taxon>
    </lineage>
</organism>
<feature type="transmembrane region" description="Helical" evidence="2">
    <location>
        <begin position="45"/>
        <end position="78"/>
    </location>
</feature>
<feature type="transmembrane region" description="Helical" evidence="2">
    <location>
        <begin position="93"/>
        <end position="117"/>
    </location>
</feature>
<keyword evidence="2" id="KW-1133">Transmembrane helix</keyword>
<keyword evidence="4" id="KW-1185">Reference proteome</keyword>
<dbReference type="EMBL" id="FWXW01000001">
    <property type="protein sequence ID" value="SMC34149.1"/>
    <property type="molecule type" value="Genomic_DNA"/>
</dbReference>
<dbReference type="Proteomes" id="UP000192790">
    <property type="component" value="Unassembled WGS sequence"/>
</dbReference>
<feature type="transmembrane region" description="Helical" evidence="2">
    <location>
        <begin position="185"/>
        <end position="206"/>
    </location>
</feature>
<evidence type="ECO:0000256" key="1">
    <source>
        <dbReference type="SAM" id="MobiDB-lite"/>
    </source>
</evidence>
<evidence type="ECO:0000313" key="3">
    <source>
        <dbReference type="EMBL" id="SMC34149.1"/>
    </source>
</evidence>
<feature type="transmembrane region" description="Helical" evidence="2">
    <location>
        <begin position="129"/>
        <end position="149"/>
    </location>
</feature>
<keyword evidence="2" id="KW-0472">Membrane</keyword>
<keyword evidence="2" id="KW-0812">Transmembrane</keyword>
<name>A0A1W1YDD4_9FIRM</name>
<dbReference type="AlphaFoldDB" id="A0A1W1YDD4"/>
<evidence type="ECO:0000313" key="4">
    <source>
        <dbReference type="Proteomes" id="UP000192790"/>
    </source>
</evidence>